<feature type="binding site" evidence="2">
    <location>
        <position position="82"/>
    </location>
    <ligand>
        <name>substrate</name>
    </ligand>
</feature>
<dbReference type="GO" id="GO:0052689">
    <property type="term" value="F:carboxylic ester hydrolase activity"/>
    <property type="evidence" value="ECO:0007669"/>
    <property type="project" value="InterPro"/>
</dbReference>
<accession>A0A934I1G8</accession>
<reference evidence="4" key="1">
    <citation type="submission" date="2020-12" db="EMBL/GenBank/DDBJ databases">
        <title>Clostridium thailandense sp. nov., a novel acetogenic bacterium isolated from peat land soil in Thailand.</title>
        <authorList>
            <person name="Chaikitkaew S."/>
            <person name="Birkeland N.K."/>
        </authorList>
    </citation>
    <scope>NUCLEOTIDE SEQUENCE</scope>
    <source>
        <strain evidence="4">DSM 17425</strain>
    </source>
</reference>
<protein>
    <submittedName>
        <fullName evidence="4">Alpha/beta fold hydrolase</fullName>
    </submittedName>
</protein>
<dbReference type="PANTHER" id="PTHR11614">
    <property type="entry name" value="PHOSPHOLIPASE-RELATED"/>
    <property type="match status" value="1"/>
</dbReference>
<feature type="binding site" evidence="2">
    <location>
        <position position="13"/>
    </location>
    <ligand>
        <name>substrate</name>
    </ligand>
</feature>
<feature type="domain" description="AB hydrolase-1" evidence="3">
    <location>
        <begin position="7"/>
        <end position="109"/>
    </location>
</feature>
<dbReference type="InterPro" id="IPR051044">
    <property type="entry name" value="MAG_DAG_Lipase"/>
</dbReference>
<dbReference type="PIRSF" id="PIRSF017388">
    <property type="entry name" value="Esterase_lipase"/>
    <property type="match status" value="1"/>
</dbReference>
<proteinExistence type="predicted"/>
<evidence type="ECO:0000256" key="1">
    <source>
        <dbReference type="PIRSR" id="PIRSR017388-1"/>
    </source>
</evidence>
<evidence type="ECO:0000259" key="3">
    <source>
        <dbReference type="Pfam" id="PF00561"/>
    </source>
</evidence>
<feature type="active site" description="Nucleophile" evidence="1">
    <location>
        <position position="81"/>
    </location>
</feature>
<dbReference type="InterPro" id="IPR000073">
    <property type="entry name" value="AB_hydrolase_1"/>
</dbReference>
<keyword evidence="4" id="KW-0378">Hydrolase</keyword>
<evidence type="ECO:0000313" key="5">
    <source>
        <dbReference type="Proteomes" id="UP000622687"/>
    </source>
</evidence>
<evidence type="ECO:0000313" key="4">
    <source>
        <dbReference type="EMBL" id="MBI6874352.1"/>
    </source>
</evidence>
<feature type="active site" description="Charge relay system" evidence="1">
    <location>
        <position position="204"/>
    </location>
</feature>
<dbReference type="EMBL" id="JAEEGB010000026">
    <property type="protein sequence ID" value="MBI6874352.1"/>
    <property type="molecule type" value="Genomic_DNA"/>
</dbReference>
<dbReference type="Pfam" id="PF00561">
    <property type="entry name" value="Abhydrolase_1"/>
    <property type="match status" value="1"/>
</dbReference>
<organism evidence="4 5">
    <name type="scientific">Clostridium aciditolerans</name>
    <dbReference type="NCBI Taxonomy" id="339861"/>
    <lineage>
        <taxon>Bacteria</taxon>
        <taxon>Bacillati</taxon>
        <taxon>Bacillota</taxon>
        <taxon>Clostridia</taxon>
        <taxon>Eubacteriales</taxon>
        <taxon>Clostridiaceae</taxon>
        <taxon>Clostridium</taxon>
    </lineage>
</organism>
<sequence length="228" mass="25846">MNKKIGILIIHGFAGTVEDISPLSKFLLDQGFTTVCTKLKGHTGNPSDLIKTNYIDWINSAEKSLIELLGQCEKVVIIGFSMGGLIAANIAQKHKISGIITLSTPIYHWDIKRICSNIVGDFRTKTFKNLKHYIKAMIRIPFSSMINFKILLIKTKPLFKEIKSPVFVTQGLLDDTVHYKSADYIYSNVSSEKKMIKYYNNSNHIICKSNDKDEVFDDILMFINSNFV</sequence>
<dbReference type="InterPro" id="IPR012354">
    <property type="entry name" value="Esterase_lipase"/>
</dbReference>
<dbReference type="Proteomes" id="UP000622687">
    <property type="component" value="Unassembled WGS sequence"/>
</dbReference>
<dbReference type="AlphaFoldDB" id="A0A934I1G8"/>
<keyword evidence="5" id="KW-1185">Reference proteome</keyword>
<dbReference type="InterPro" id="IPR029058">
    <property type="entry name" value="AB_hydrolase_fold"/>
</dbReference>
<dbReference type="Gene3D" id="3.40.50.1820">
    <property type="entry name" value="alpha/beta hydrolase"/>
    <property type="match status" value="1"/>
</dbReference>
<name>A0A934I1G8_9CLOT</name>
<dbReference type="RefSeq" id="WP_211143742.1">
    <property type="nucleotide sequence ID" value="NZ_JAEEGB010000026.1"/>
</dbReference>
<dbReference type="SUPFAM" id="SSF53474">
    <property type="entry name" value="alpha/beta-Hydrolases"/>
    <property type="match status" value="1"/>
</dbReference>
<comment type="caution">
    <text evidence="4">The sequence shown here is derived from an EMBL/GenBank/DDBJ whole genome shotgun (WGS) entry which is preliminary data.</text>
</comment>
<feature type="active site" description="Charge relay system" evidence="1">
    <location>
        <position position="174"/>
    </location>
</feature>
<gene>
    <name evidence="4" type="ORF">I6U51_16900</name>
</gene>
<evidence type="ECO:0000256" key="2">
    <source>
        <dbReference type="PIRSR" id="PIRSR017388-2"/>
    </source>
</evidence>